<name>A0A6C1B1H2_9RHOO</name>
<keyword evidence="6 11" id="KW-0798">TonB box</keyword>
<dbReference type="CDD" id="cd01347">
    <property type="entry name" value="ligand_gated_channel"/>
    <property type="match status" value="1"/>
</dbReference>
<evidence type="ECO:0000256" key="5">
    <source>
        <dbReference type="ARBA" id="ARBA00022692"/>
    </source>
</evidence>
<sequence length="704" mass="76226">MKHRCKPHTAFPLRPLVACLIAGLGLQAHAGDSTALGTVVVTGSRTATDSYELPYSIDAVSGDDITRGQLGVNASESLVSVPGLVVQNRQNYAQDLQISVRGFGARSAFGVRGVKLLMDGIPATNPDGQGQVATFNLDMAERIEVLRGPFATIYGNHAGGVIQLFTRDPAEQPQVNGRFIGGSFGTWKAGIGAEGTSNGIGYLLDLSRFQTDGFRDHSKASRNQQFAKLVVHPDDVSKLTIEASGLRQHGTEDPKAVKLETYKADPHAVEDAALTYDTRKNIDHQQAGGTYERRFGANKLEVTAYAGQRSVMQMLSIPKFKQNIVTNPGSSGGVVDFDRDFAGVGARWIQNVELGDDLLTVTGGVDYDWSQDDRRGYENFIGSTLGVVGNLRRDEVDTLTSIDPYIQASYEMGAWTFTGGLRHSRVRFEVDDKYLANGDDSGSRTYNRTTPALGVLYRVTDAFHVYASASTGFETPTFGEVSYKDGGGLNLGLKAAKSKQYEVGAKARLAAKTRLNVALFQIETEDEVVVKTASEGRTFYQNAGSTLRQGIEIALDSQLTDSLSARGSFTHMRAIYDEAFVSNGTTVPEGKRIPGIPATTVYGELAYKHAPSGVTTALEGIYRSRVQVHDLNTDKPAPGYALFNLRVTAEQKSGDWTLGQMLRVDNLGDRKHIGSVVVGDAFKNYYEPGPGIAWYAGVNAKYDF</sequence>
<protein>
    <submittedName>
        <fullName evidence="15">TonB-dependent receptor</fullName>
    </submittedName>
</protein>
<dbReference type="Gene3D" id="2.40.170.20">
    <property type="entry name" value="TonB-dependent receptor, beta-barrel domain"/>
    <property type="match status" value="1"/>
</dbReference>
<reference evidence="15 16" key="1">
    <citation type="submission" date="2020-02" db="EMBL/GenBank/DDBJ databases">
        <title>Nitrogenibacter mangrovi gen. nov., sp. nov. isolated from mangrove sediment, a denitrifying betaproteobacterium.</title>
        <authorList>
            <person name="Liao H."/>
            <person name="Tian Y."/>
        </authorList>
    </citation>
    <scope>NUCLEOTIDE SEQUENCE [LARGE SCALE GENOMIC DNA]</scope>
    <source>
        <strain evidence="15 16">M9-3-2</strain>
    </source>
</reference>
<evidence type="ECO:0000256" key="9">
    <source>
        <dbReference type="ARBA" id="ARBA00023237"/>
    </source>
</evidence>
<evidence type="ECO:0000256" key="1">
    <source>
        <dbReference type="ARBA" id="ARBA00004571"/>
    </source>
</evidence>
<keyword evidence="5 10" id="KW-0812">Transmembrane</keyword>
<dbReference type="GO" id="GO:0009279">
    <property type="term" value="C:cell outer membrane"/>
    <property type="evidence" value="ECO:0007669"/>
    <property type="project" value="UniProtKB-SubCell"/>
</dbReference>
<dbReference type="GO" id="GO:0015344">
    <property type="term" value="F:siderophore uptake transmembrane transporter activity"/>
    <property type="evidence" value="ECO:0007669"/>
    <property type="project" value="TreeGrafter"/>
</dbReference>
<evidence type="ECO:0000256" key="6">
    <source>
        <dbReference type="ARBA" id="ARBA00023077"/>
    </source>
</evidence>
<evidence type="ECO:0000256" key="2">
    <source>
        <dbReference type="ARBA" id="ARBA00009810"/>
    </source>
</evidence>
<dbReference type="GO" id="GO:0044718">
    <property type="term" value="P:siderophore transmembrane transport"/>
    <property type="evidence" value="ECO:0007669"/>
    <property type="project" value="TreeGrafter"/>
</dbReference>
<dbReference type="RefSeq" id="WP_173764640.1">
    <property type="nucleotide sequence ID" value="NZ_CP048836.1"/>
</dbReference>
<comment type="similarity">
    <text evidence="2 10 11">Belongs to the TonB-dependent receptor family.</text>
</comment>
<evidence type="ECO:0000256" key="3">
    <source>
        <dbReference type="ARBA" id="ARBA00022448"/>
    </source>
</evidence>
<organism evidence="15 16">
    <name type="scientific">Nitrogeniibacter mangrovi</name>
    <dbReference type="NCBI Taxonomy" id="2016596"/>
    <lineage>
        <taxon>Bacteria</taxon>
        <taxon>Pseudomonadati</taxon>
        <taxon>Pseudomonadota</taxon>
        <taxon>Betaproteobacteria</taxon>
        <taxon>Rhodocyclales</taxon>
        <taxon>Zoogloeaceae</taxon>
        <taxon>Nitrogeniibacter</taxon>
    </lineage>
</organism>
<dbReference type="KEGG" id="azq:G3580_07355"/>
<keyword evidence="16" id="KW-1185">Reference proteome</keyword>
<dbReference type="EMBL" id="CP048836">
    <property type="protein sequence ID" value="QID17476.1"/>
    <property type="molecule type" value="Genomic_DNA"/>
</dbReference>
<dbReference type="PANTHER" id="PTHR30069">
    <property type="entry name" value="TONB-DEPENDENT OUTER MEMBRANE RECEPTOR"/>
    <property type="match status" value="1"/>
</dbReference>
<keyword evidence="3 10" id="KW-0813">Transport</keyword>
<dbReference type="PANTHER" id="PTHR30069:SF28">
    <property type="entry name" value="TONB-DEPENDENT RECEPTOR YNCD-RELATED"/>
    <property type="match status" value="1"/>
</dbReference>
<evidence type="ECO:0000256" key="10">
    <source>
        <dbReference type="PROSITE-ProRule" id="PRU01360"/>
    </source>
</evidence>
<dbReference type="AlphaFoldDB" id="A0A6C1B1H2"/>
<dbReference type="Pfam" id="PF07715">
    <property type="entry name" value="Plug"/>
    <property type="match status" value="1"/>
</dbReference>
<feature type="domain" description="TonB-dependent receptor plug" evidence="14">
    <location>
        <begin position="51"/>
        <end position="161"/>
    </location>
</feature>
<dbReference type="SUPFAM" id="SSF56935">
    <property type="entry name" value="Porins"/>
    <property type="match status" value="1"/>
</dbReference>
<keyword evidence="7 10" id="KW-0472">Membrane</keyword>
<evidence type="ECO:0000256" key="7">
    <source>
        <dbReference type="ARBA" id="ARBA00023136"/>
    </source>
</evidence>
<keyword evidence="12" id="KW-0732">Signal</keyword>
<proteinExistence type="inferred from homology"/>
<feature type="signal peptide" evidence="12">
    <location>
        <begin position="1"/>
        <end position="30"/>
    </location>
</feature>
<evidence type="ECO:0000313" key="16">
    <source>
        <dbReference type="Proteomes" id="UP000501991"/>
    </source>
</evidence>
<evidence type="ECO:0000256" key="11">
    <source>
        <dbReference type="RuleBase" id="RU003357"/>
    </source>
</evidence>
<comment type="subcellular location">
    <subcellularLocation>
        <location evidence="1 10">Cell outer membrane</location>
        <topology evidence="1 10">Multi-pass membrane protein</topology>
    </subcellularLocation>
</comment>
<accession>A0A6C1B1H2</accession>
<evidence type="ECO:0000313" key="15">
    <source>
        <dbReference type="EMBL" id="QID17476.1"/>
    </source>
</evidence>
<dbReference type="Pfam" id="PF00593">
    <property type="entry name" value="TonB_dep_Rec_b-barrel"/>
    <property type="match status" value="1"/>
</dbReference>
<keyword evidence="4 10" id="KW-1134">Transmembrane beta strand</keyword>
<keyword evidence="8 15" id="KW-0675">Receptor</keyword>
<dbReference type="InterPro" id="IPR000531">
    <property type="entry name" value="Beta-barrel_TonB"/>
</dbReference>
<keyword evidence="9 10" id="KW-0998">Cell outer membrane</keyword>
<evidence type="ECO:0000256" key="4">
    <source>
        <dbReference type="ARBA" id="ARBA00022452"/>
    </source>
</evidence>
<dbReference type="InterPro" id="IPR036942">
    <property type="entry name" value="Beta-barrel_TonB_sf"/>
</dbReference>
<dbReference type="InterPro" id="IPR012910">
    <property type="entry name" value="Plug_dom"/>
</dbReference>
<dbReference type="PROSITE" id="PS52016">
    <property type="entry name" value="TONB_DEPENDENT_REC_3"/>
    <property type="match status" value="1"/>
</dbReference>
<evidence type="ECO:0000256" key="8">
    <source>
        <dbReference type="ARBA" id="ARBA00023170"/>
    </source>
</evidence>
<feature type="domain" description="TonB-dependent receptor-like beta-barrel" evidence="13">
    <location>
        <begin position="275"/>
        <end position="667"/>
    </location>
</feature>
<feature type="chain" id="PRO_5025423522" evidence="12">
    <location>
        <begin position="31"/>
        <end position="704"/>
    </location>
</feature>
<evidence type="ECO:0000256" key="12">
    <source>
        <dbReference type="SAM" id="SignalP"/>
    </source>
</evidence>
<evidence type="ECO:0000259" key="14">
    <source>
        <dbReference type="Pfam" id="PF07715"/>
    </source>
</evidence>
<dbReference type="Proteomes" id="UP000501991">
    <property type="component" value="Chromosome"/>
</dbReference>
<dbReference type="InterPro" id="IPR037066">
    <property type="entry name" value="Plug_dom_sf"/>
</dbReference>
<gene>
    <name evidence="15" type="ORF">G3580_07355</name>
</gene>
<evidence type="ECO:0000259" key="13">
    <source>
        <dbReference type="Pfam" id="PF00593"/>
    </source>
</evidence>
<dbReference type="Gene3D" id="2.170.130.10">
    <property type="entry name" value="TonB-dependent receptor, plug domain"/>
    <property type="match status" value="1"/>
</dbReference>
<dbReference type="InterPro" id="IPR039426">
    <property type="entry name" value="TonB-dep_rcpt-like"/>
</dbReference>